<dbReference type="SMART" id="SM00066">
    <property type="entry name" value="GAL4"/>
    <property type="match status" value="1"/>
</dbReference>
<accession>M2NM40</accession>
<dbReference type="InterPro" id="IPR001138">
    <property type="entry name" value="Zn2Cys6_DnaBD"/>
</dbReference>
<dbReference type="OrthoDB" id="2991872at2759"/>
<dbReference type="Pfam" id="PF11951">
    <property type="entry name" value="Fungal_trans_2"/>
    <property type="match status" value="1"/>
</dbReference>
<sequence>MVYRGKPSAGCENCRRAKKRCTLEQPSCARCMKLRKECSGYRDTNQLQVRDESDAVIRKAQRVKARQAPPASSTLLELPSATSVGIFTPASTNSGSSSSSDGSIDTKHTARRPTEDSTLPQRELSGLGGSLALVSIGSGIPFVLKPTPDELASTHFFNQFAPWGHWDFLRTYARQPQMDLCLALATRACGMAALNNLEKVPQGREYARSMYVEALVMVNDALRDPERRKTDASLIAVALLGYYETLVCDSRESIQSWKAHIAGATQLLRLRGKAQFRTATGRMLFRETRAQILIHCIWDDIEPPAFLWDWAPALEAESVEMNITHPADVLTKICFDFACIRAKIERKQVTDEEALAACNDIDLRMIQWSADAVTSYDDRYHYTDVEVPDHPNIWNGFVHSYGGHPGPGVWNTLRSMRILLTRSQEALCARFPFSASERAEQKAYFRRVRRQMTDDICAAVPYMLGHSGSEAHNRPSVLISAYGAIWPLFFAGTCTLERLGGKSWDRSAQQLTTIGASLSQGVGVSSAAAAQAAWILGRLDYISDVVGLKWAVGIAATLRERDAGPAGMD</sequence>
<evidence type="ECO:0000256" key="2">
    <source>
        <dbReference type="SAM" id="MobiDB-lite"/>
    </source>
</evidence>
<dbReference type="Pfam" id="PF00172">
    <property type="entry name" value="Zn_clus"/>
    <property type="match status" value="1"/>
</dbReference>
<dbReference type="InterPro" id="IPR021858">
    <property type="entry name" value="Fun_TF"/>
</dbReference>
<dbReference type="GO" id="GO:0000981">
    <property type="term" value="F:DNA-binding transcription factor activity, RNA polymerase II-specific"/>
    <property type="evidence" value="ECO:0007669"/>
    <property type="project" value="InterPro"/>
</dbReference>
<evidence type="ECO:0000256" key="1">
    <source>
        <dbReference type="ARBA" id="ARBA00023242"/>
    </source>
</evidence>
<dbReference type="InterPro" id="IPR036864">
    <property type="entry name" value="Zn2-C6_fun-type_DNA-bd_sf"/>
</dbReference>
<dbReference type="SUPFAM" id="SSF57701">
    <property type="entry name" value="Zn2/Cys6 DNA-binding domain"/>
    <property type="match status" value="1"/>
</dbReference>
<protein>
    <recommendedName>
        <fullName evidence="3">Zn(2)-C6 fungal-type domain-containing protein</fullName>
    </recommendedName>
</protein>
<organism evidence="4 5">
    <name type="scientific">Baudoinia panamericana (strain UAMH 10762)</name>
    <name type="common">Angels' share fungus</name>
    <name type="synonym">Baudoinia compniacensis (strain UAMH 10762)</name>
    <dbReference type="NCBI Taxonomy" id="717646"/>
    <lineage>
        <taxon>Eukaryota</taxon>
        <taxon>Fungi</taxon>
        <taxon>Dikarya</taxon>
        <taxon>Ascomycota</taxon>
        <taxon>Pezizomycotina</taxon>
        <taxon>Dothideomycetes</taxon>
        <taxon>Dothideomycetidae</taxon>
        <taxon>Mycosphaerellales</taxon>
        <taxon>Teratosphaeriaceae</taxon>
        <taxon>Baudoinia</taxon>
    </lineage>
</organism>
<feature type="compositionally biased region" description="Basic and acidic residues" evidence="2">
    <location>
        <begin position="104"/>
        <end position="115"/>
    </location>
</feature>
<dbReference type="eggNOG" id="ENOG502SNKW">
    <property type="taxonomic scope" value="Eukaryota"/>
</dbReference>
<dbReference type="HOGENOM" id="CLU_013866_5_1_1"/>
<evidence type="ECO:0000313" key="4">
    <source>
        <dbReference type="EMBL" id="EMD00560.1"/>
    </source>
</evidence>
<feature type="region of interest" description="Disordered" evidence="2">
    <location>
        <begin position="87"/>
        <end position="122"/>
    </location>
</feature>
<dbReference type="GeneID" id="19109687"/>
<dbReference type="OMA" id="SAGCENC"/>
<feature type="domain" description="Zn(2)-C6 fungal-type" evidence="3">
    <location>
        <begin position="10"/>
        <end position="39"/>
    </location>
</feature>
<dbReference type="Gene3D" id="4.10.240.10">
    <property type="entry name" value="Zn(2)-C6 fungal-type DNA-binding domain"/>
    <property type="match status" value="1"/>
</dbReference>
<dbReference type="GO" id="GO:0008270">
    <property type="term" value="F:zinc ion binding"/>
    <property type="evidence" value="ECO:0007669"/>
    <property type="project" value="InterPro"/>
</dbReference>
<dbReference type="KEGG" id="bcom:BAUCODRAFT_20636"/>
<dbReference type="PROSITE" id="PS00463">
    <property type="entry name" value="ZN2_CY6_FUNGAL_1"/>
    <property type="match status" value="1"/>
</dbReference>
<dbReference type="AlphaFoldDB" id="M2NM40"/>
<proteinExistence type="predicted"/>
<keyword evidence="1" id="KW-0539">Nucleus</keyword>
<dbReference type="Proteomes" id="UP000011761">
    <property type="component" value="Unassembled WGS sequence"/>
</dbReference>
<feature type="compositionally biased region" description="Low complexity" evidence="2">
    <location>
        <begin position="91"/>
        <end position="103"/>
    </location>
</feature>
<gene>
    <name evidence="4" type="ORF">BAUCODRAFT_20636</name>
</gene>
<reference evidence="4 5" key="1">
    <citation type="journal article" date="2012" name="PLoS Pathog.">
        <title>Diverse lifestyles and strategies of plant pathogenesis encoded in the genomes of eighteen Dothideomycetes fungi.</title>
        <authorList>
            <person name="Ohm R.A."/>
            <person name="Feau N."/>
            <person name="Henrissat B."/>
            <person name="Schoch C.L."/>
            <person name="Horwitz B.A."/>
            <person name="Barry K.W."/>
            <person name="Condon B.J."/>
            <person name="Copeland A.C."/>
            <person name="Dhillon B."/>
            <person name="Glaser F."/>
            <person name="Hesse C.N."/>
            <person name="Kosti I."/>
            <person name="LaButti K."/>
            <person name="Lindquist E.A."/>
            <person name="Lucas S."/>
            <person name="Salamov A.A."/>
            <person name="Bradshaw R.E."/>
            <person name="Ciuffetti L."/>
            <person name="Hamelin R.C."/>
            <person name="Kema G.H.J."/>
            <person name="Lawrence C."/>
            <person name="Scott J.A."/>
            <person name="Spatafora J.W."/>
            <person name="Turgeon B.G."/>
            <person name="de Wit P.J.G.M."/>
            <person name="Zhong S."/>
            <person name="Goodwin S.B."/>
            <person name="Grigoriev I.V."/>
        </authorList>
    </citation>
    <scope>NUCLEOTIDE SEQUENCE [LARGE SCALE GENOMIC DNA]</scope>
    <source>
        <strain evidence="4 5">UAMH 10762</strain>
    </source>
</reference>
<evidence type="ECO:0000259" key="3">
    <source>
        <dbReference type="PROSITE" id="PS50048"/>
    </source>
</evidence>
<dbReference type="PROSITE" id="PS50048">
    <property type="entry name" value="ZN2_CY6_FUNGAL_2"/>
    <property type="match status" value="1"/>
</dbReference>
<dbReference type="STRING" id="717646.M2NM40"/>
<dbReference type="CDD" id="cd00067">
    <property type="entry name" value="GAL4"/>
    <property type="match status" value="1"/>
</dbReference>
<dbReference type="RefSeq" id="XP_007671744.1">
    <property type="nucleotide sequence ID" value="XM_007673554.1"/>
</dbReference>
<dbReference type="InterPro" id="IPR053175">
    <property type="entry name" value="DHMBA_Reg_Transcription_Factor"/>
</dbReference>
<name>M2NM40_BAUPA</name>
<evidence type="ECO:0000313" key="5">
    <source>
        <dbReference type="Proteomes" id="UP000011761"/>
    </source>
</evidence>
<dbReference type="EMBL" id="KB445550">
    <property type="protein sequence ID" value="EMD00560.1"/>
    <property type="molecule type" value="Genomic_DNA"/>
</dbReference>
<keyword evidence="5" id="KW-1185">Reference proteome</keyword>
<dbReference type="PANTHER" id="PTHR38791">
    <property type="entry name" value="ZN(II)2CYS6 TRANSCRIPTION FACTOR (EUROFUNG)-RELATED-RELATED"/>
    <property type="match status" value="1"/>
</dbReference>